<protein>
    <submittedName>
        <fullName evidence="1">Uncharacterized protein</fullName>
    </submittedName>
</protein>
<accession>A0A248UMH8</accession>
<reference evidence="1 2" key="1">
    <citation type="submission" date="2017-07" db="EMBL/GenBank/DDBJ databases">
        <title>Phylogenetic study on the rhizospheric bacterium Ochrobactrum sp. A44.</title>
        <authorList>
            <person name="Krzyzanowska D.M."/>
            <person name="Ossowicki A."/>
            <person name="Rajewska M."/>
            <person name="Maciag T."/>
            <person name="Kaczynski Z."/>
            <person name="Czerwicka M."/>
            <person name="Jafra S."/>
        </authorList>
    </citation>
    <scope>NUCLEOTIDE SEQUENCE [LARGE SCALE GENOMIC DNA]</scope>
    <source>
        <strain evidence="1 2">A44</strain>
        <plasmid evidence="1 2">unnamed1</plasmid>
    </source>
</reference>
<keyword evidence="1" id="KW-0614">Plasmid</keyword>
<geneLocation type="plasmid" evidence="1 2">
    <name>unnamed1</name>
</geneLocation>
<dbReference type="KEGG" id="och:CES85_3542"/>
<dbReference type="AlphaFoldDB" id="A0A248UMH8"/>
<name>A0A248UMH8_9HYPH</name>
<evidence type="ECO:0000313" key="1">
    <source>
        <dbReference type="EMBL" id="ASV87878.1"/>
    </source>
</evidence>
<evidence type="ECO:0000313" key="2">
    <source>
        <dbReference type="Proteomes" id="UP000215256"/>
    </source>
</evidence>
<proteinExistence type="predicted"/>
<gene>
    <name evidence="1" type="ORF">CES85_3542</name>
</gene>
<sequence>MAAKIGRKPYLNSEVMIIVLGRLSGKRAGRVCWEWSDTVLDLESETAIRQPGCPA</sequence>
<dbReference type="Proteomes" id="UP000215256">
    <property type="component" value="Plasmid unnamed1"/>
</dbReference>
<dbReference type="EMBL" id="CP022605">
    <property type="protein sequence ID" value="ASV87878.1"/>
    <property type="molecule type" value="Genomic_DNA"/>
</dbReference>
<organism evidence="1 2">
    <name type="scientific">Ochrobactrum quorumnocens</name>
    <dbReference type="NCBI Taxonomy" id="271865"/>
    <lineage>
        <taxon>Bacteria</taxon>
        <taxon>Pseudomonadati</taxon>
        <taxon>Pseudomonadota</taxon>
        <taxon>Alphaproteobacteria</taxon>
        <taxon>Hyphomicrobiales</taxon>
        <taxon>Brucellaceae</taxon>
        <taxon>Brucella/Ochrobactrum group</taxon>
        <taxon>Ochrobactrum</taxon>
    </lineage>
</organism>